<dbReference type="SMART" id="SM00471">
    <property type="entry name" value="HDc"/>
    <property type="match status" value="1"/>
</dbReference>
<evidence type="ECO:0000256" key="7">
    <source>
        <dbReference type="RuleBase" id="RU003847"/>
    </source>
</evidence>
<dbReference type="NCBIfam" id="TIGR00691">
    <property type="entry name" value="spoT_relA"/>
    <property type="match status" value="1"/>
</dbReference>
<feature type="domain" description="HD" evidence="9">
    <location>
        <begin position="45"/>
        <end position="144"/>
    </location>
</feature>
<dbReference type="Gene3D" id="3.10.20.30">
    <property type="match status" value="1"/>
</dbReference>
<dbReference type="InterPro" id="IPR003607">
    <property type="entry name" value="HD/PDEase_dom"/>
</dbReference>
<keyword evidence="12" id="KW-1185">Reference proteome</keyword>
<dbReference type="InterPro" id="IPR007685">
    <property type="entry name" value="RelA_SpoT"/>
</dbReference>
<dbReference type="InterPro" id="IPR033655">
    <property type="entry name" value="TGS_RelA/SpoT"/>
</dbReference>
<dbReference type="AlphaFoldDB" id="A0A4Q9VUA5"/>
<dbReference type="InterPro" id="IPR006674">
    <property type="entry name" value="HD_domain"/>
</dbReference>
<organism evidence="11 12">
    <name type="scientific">Siculibacillus lacustris</name>
    <dbReference type="NCBI Taxonomy" id="1549641"/>
    <lineage>
        <taxon>Bacteria</taxon>
        <taxon>Pseudomonadati</taxon>
        <taxon>Pseudomonadota</taxon>
        <taxon>Alphaproteobacteria</taxon>
        <taxon>Hyphomicrobiales</taxon>
        <taxon>Ancalomicrobiaceae</taxon>
        <taxon>Siculibacillus</taxon>
    </lineage>
</organism>
<keyword evidence="11" id="KW-0378">Hydrolase</keyword>
<dbReference type="InterPro" id="IPR002912">
    <property type="entry name" value="ACT_dom"/>
</dbReference>
<evidence type="ECO:0000259" key="10">
    <source>
        <dbReference type="PROSITE" id="PS51880"/>
    </source>
</evidence>
<dbReference type="InterPro" id="IPR012675">
    <property type="entry name" value="Beta-grasp_dom_sf"/>
</dbReference>
<dbReference type="InterPro" id="IPR004095">
    <property type="entry name" value="TGS"/>
</dbReference>
<dbReference type="PROSITE" id="PS51831">
    <property type="entry name" value="HD"/>
    <property type="match status" value="1"/>
</dbReference>
<dbReference type="SUPFAM" id="SSF109604">
    <property type="entry name" value="HD-domain/PDEase-like"/>
    <property type="match status" value="1"/>
</dbReference>
<evidence type="ECO:0000256" key="6">
    <source>
        <dbReference type="ARBA" id="ARBA00048244"/>
    </source>
</evidence>
<dbReference type="FunFam" id="3.10.20.30:FF:000002">
    <property type="entry name" value="GTP pyrophosphokinase (RelA/SpoT)"/>
    <property type="match status" value="1"/>
</dbReference>
<comment type="caution">
    <text evidence="11">The sequence shown here is derived from an EMBL/GenBank/DDBJ whole genome shotgun (WGS) entry which is preliminary data.</text>
</comment>
<feature type="domain" description="ACT" evidence="8">
    <location>
        <begin position="666"/>
        <end position="740"/>
    </location>
</feature>
<evidence type="ECO:0000313" key="11">
    <source>
        <dbReference type="EMBL" id="TBW39748.1"/>
    </source>
</evidence>
<evidence type="ECO:0000256" key="3">
    <source>
        <dbReference type="ARBA" id="ARBA00023134"/>
    </source>
</evidence>
<dbReference type="RefSeq" id="WP_131307097.1">
    <property type="nucleotide sequence ID" value="NZ_SJFN01000006.1"/>
</dbReference>
<dbReference type="PROSITE" id="PS51880">
    <property type="entry name" value="TGS"/>
    <property type="match status" value="1"/>
</dbReference>
<comment type="similarity">
    <text evidence="7">Belongs to the relA/spoT family.</text>
</comment>
<evidence type="ECO:0000256" key="5">
    <source>
        <dbReference type="ARBA" id="ARBA00032407"/>
    </source>
</evidence>
<dbReference type="InterPro" id="IPR045600">
    <property type="entry name" value="RelA/SpoT_AH_RIS"/>
</dbReference>
<dbReference type="InterPro" id="IPR004811">
    <property type="entry name" value="RelA/Spo_fam"/>
</dbReference>
<dbReference type="CDD" id="cd05399">
    <property type="entry name" value="NT_Rel-Spo_like"/>
    <property type="match status" value="1"/>
</dbReference>
<proteinExistence type="inferred from homology"/>
<dbReference type="GO" id="GO:0015969">
    <property type="term" value="P:guanosine tetraphosphate metabolic process"/>
    <property type="evidence" value="ECO:0007669"/>
    <property type="project" value="InterPro"/>
</dbReference>
<dbReference type="SUPFAM" id="SSF55021">
    <property type="entry name" value="ACT-like"/>
    <property type="match status" value="1"/>
</dbReference>
<dbReference type="CDD" id="cd00077">
    <property type="entry name" value="HDc"/>
    <property type="match status" value="1"/>
</dbReference>
<dbReference type="GO" id="GO:0015949">
    <property type="term" value="P:nucleobase-containing small molecule interconversion"/>
    <property type="evidence" value="ECO:0007669"/>
    <property type="project" value="UniProtKB-ARBA"/>
</dbReference>
<dbReference type="Pfam" id="PF13328">
    <property type="entry name" value="HD_4"/>
    <property type="match status" value="1"/>
</dbReference>
<keyword evidence="3" id="KW-0342">GTP-binding</keyword>
<dbReference type="FunFam" id="3.30.460.10:FF:000001">
    <property type="entry name" value="GTP pyrophosphokinase RelA"/>
    <property type="match status" value="1"/>
</dbReference>
<dbReference type="Pfam" id="PF04607">
    <property type="entry name" value="RelA_SpoT"/>
    <property type="match status" value="1"/>
</dbReference>
<keyword evidence="3" id="KW-0547">Nucleotide-binding</keyword>
<evidence type="ECO:0000256" key="2">
    <source>
        <dbReference type="ARBA" id="ARBA00014315"/>
    </source>
</evidence>
<dbReference type="SMART" id="SM00954">
    <property type="entry name" value="RelA_SpoT"/>
    <property type="match status" value="1"/>
</dbReference>
<dbReference type="EC" id="2.7.6.5" evidence="1"/>
<dbReference type="Pfam" id="PF02824">
    <property type="entry name" value="TGS"/>
    <property type="match status" value="1"/>
</dbReference>
<comment type="catalytic activity">
    <reaction evidence="6">
        <text>GTP + ATP = guanosine 3'-diphosphate 5'-triphosphate + AMP</text>
        <dbReference type="Rhea" id="RHEA:22088"/>
        <dbReference type="ChEBI" id="CHEBI:30616"/>
        <dbReference type="ChEBI" id="CHEBI:37565"/>
        <dbReference type="ChEBI" id="CHEBI:142410"/>
        <dbReference type="ChEBI" id="CHEBI:456215"/>
        <dbReference type="EC" id="2.7.6.5"/>
    </reaction>
</comment>
<dbReference type="SUPFAM" id="SSF81271">
    <property type="entry name" value="TGS-like"/>
    <property type="match status" value="1"/>
</dbReference>
<evidence type="ECO:0000256" key="1">
    <source>
        <dbReference type="ARBA" id="ARBA00013251"/>
    </source>
</evidence>
<evidence type="ECO:0000259" key="9">
    <source>
        <dbReference type="PROSITE" id="PS51831"/>
    </source>
</evidence>
<dbReference type="GO" id="GO:0008893">
    <property type="term" value="F:guanosine-3',5'-bis(diphosphate) 3'-diphosphatase activity"/>
    <property type="evidence" value="ECO:0007669"/>
    <property type="project" value="TreeGrafter"/>
</dbReference>
<accession>A0A4Q9VUA5</accession>
<dbReference type="OrthoDB" id="9805041at2"/>
<dbReference type="GO" id="GO:0008728">
    <property type="term" value="F:GTP diphosphokinase activity"/>
    <property type="evidence" value="ECO:0007669"/>
    <property type="project" value="UniProtKB-EC"/>
</dbReference>
<dbReference type="Proteomes" id="UP000292781">
    <property type="component" value="Unassembled WGS sequence"/>
</dbReference>
<protein>
    <recommendedName>
        <fullName evidence="2">GTP pyrophosphokinase rsh</fullName>
        <ecNumber evidence="1">2.7.6.5</ecNumber>
    </recommendedName>
    <alternativeName>
        <fullName evidence="5">(p)ppGpp synthase</fullName>
    </alternativeName>
    <alternativeName>
        <fullName evidence="4">ATP:GTP 3'-pyrophosphotransferase</fullName>
    </alternativeName>
</protein>
<dbReference type="CDD" id="cd01668">
    <property type="entry name" value="TGS_RSH"/>
    <property type="match status" value="1"/>
</dbReference>
<dbReference type="InterPro" id="IPR012676">
    <property type="entry name" value="TGS-like"/>
</dbReference>
<gene>
    <name evidence="11" type="ORF">EYW49_05680</name>
</gene>
<dbReference type="GO" id="GO:0005525">
    <property type="term" value="F:GTP binding"/>
    <property type="evidence" value="ECO:0007669"/>
    <property type="project" value="UniProtKB-KW"/>
</dbReference>
<dbReference type="CDD" id="cd04876">
    <property type="entry name" value="ACT_RelA-SpoT"/>
    <property type="match status" value="1"/>
</dbReference>
<dbReference type="GO" id="GO:0005886">
    <property type="term" value="C:plasma membrane"/>
    <property type="evidence" value="ECO:0007669"/>
    <property type="project" value="TreeGrafter"/>
</dbReference>
<dbReference type="Pfam" id="PF13291">
    <property type="entry name" value="ACT_4"/>
    <property type="match status" value="1"/>
</dbReference>
<dbReference type="Gene3D" id="3.30.70.260">
    <property type="match status" value="1"/>
</dbReference>
<dbReference type="SUPFAM" id="SSF81301">
    <property type="entry name" value="Nucleotidyltransferase"/>
    <property type="match status" value="1"/>
</dbReference>
<dbReference type="PANTHER" id="PTHR21262">
    <property type="entry name" value="GUANOSINE-3',5'-BIS DIPHOSPHATE 3'-PYROPHOSPHOHYDROLASE"/>
    <property type="match status" value="1"/>
</dbReference>
<dbReference type="PANTHER" id="PTHR21262:SF36">
    <property type="entry name" value="BIFUNCTIONAL (P)PPGPP SYNTHASE_HYDROLASE SPOT"/>
    <property type="match status" value="1"/>
</dbReference>
<evidence type="ECO:0000259" key="8">
    <source>
        <dbReference type="PROSITE" id="PS51671"/>
    </source>
</evidence>
<comment type="function">
    <text evidence="7">In eubacteria ppGpp (guanosine 3'-diphosphate 5'-diphosphate) is a mediator of the stringent response that coordinates a variety of cellular activities in response to changes in nutritional abundance.</text>
</comment>
<dbReference type="Gene3D" id="1.10.3210.10">
    <property type="entry name" value="Hypothetical protein af1432"/>
    <property type="match status" value="1"/>
</dbReference>
<sequence>MMRQYELVERVRRYNPNVDEALLDKAYVYGMMKHAPQKRASGDPYFSHPLEVAAILTDLRLDDATIAVALLHDTIEDTDATRAEIDRQFGPEIGTLVDALTKLKKLDFVSKKTEQAENFRRLLLAVAADVRVLLVKLADRLHNMRTLQFMRDDKRLRIAEETMEIYAPLAGRMGMQSMREELEDLSFRYLQPDAYQSIVGRLDALREANKNLIPAIEIALTEKLSSNGISARVKGREKKPYSIFVKVQRKSLSFEQLSDIYGFRIVVETVENCYRALGIVHTTWSMVPGRFKDYVSTPKQNDYRSIHTTVVGPGRQRVELQIRTEEMHRFAEFGIAAHALYKDGDRIAGGRNIVKLSEASGAYAWLRETIQRLNDPNLNPEEFLENTKLELFQDQVFCFTPKGKIIALPRGATPIDFAYAVHTDVGNTCVGAKINGRIKPVATELANGDEVEIIRSKAQVPPAAWEQIAVSGKARAAIRRATREAVRKQFGGLGRQILERAFLRAGRAFSDTLLAAAVHRLGHSSVNEALTAVGRGEVASESVLKAVYPDYQENRGQPSQKSAVTEGWFDLAGGARAMKFRVPDGGADDRTSIPIRGLSGDLPVHFAPEGGAVPGDRIVGILSPGEGITIYPIQSPALKRFDEEPSRWLDVRWDIDPADPARFPARISLNSLNEPGSLAQIAQVIAENDGNIDNIKMIPKAADFHEIIIDLEVWDLKHLTRIIQQLRTKPIIASAVRVNG</sequence>
<dbReference type="InterPro" id="IPR043519">
    <property type="entry name" value="NT_sf"/>
</dbReference>
<dbReference type="EMBL" id="SJFN01000006">
    <property type="protein sequence ID" value="TBW39748.1"/>
    <property type="molecule type" value="Genomic_DNA"/>
</dbReference>
<dbReference type="PROSITE" id="PS51671">
    <property type="entry name" value="ACT"/>
    <property type="match status" value="1"/>
</dbReference>
<dbReference type="InterPro" id="IPR045865">
    <property type="entry name" value="ACT-like_dom_sf"/>
</dbReference>
<dbReference type="Pfam" id="PF19296">
    <property type="entry name" value="RelA_AH_RIS"/>
    <property type="match status" value="1"/>
</dbReference>
<evidence type="ECO:0000313" key="12">
    <source>
        <dbReference type="Proteomes" id="UP000292781"/>
    </source>
</evidence>
<evidence type="ECO:0000256" key="4">
    <source>
        <dbReference type="ARBA" id="ARBA00029754"/>
    </source>
</evidence>
<dbReference type="Gene3D" id="3.30.460.10">
    <property type="entry name" value="Beta Polymerase, domain 2"/>
    <property type="match status" value="1"/>
</dbReference>
<reference evidence="11 12" key="1">
    <citation type="submission" date="2019-02" db="EMBL/GenBank/DDBJ databases">
        <title>Siculibacillus lacustris gen. nov., sp. nov., a new rosette-forming bacterium isolated from a freshwater crater lake (Lake St. Ana, Romania).</title>
        <authorList>
            <person name="Felfoldi T."/>
            <person name="Marton Z."/>
            <person name="Szabo A."/>
            <person name="Mentes A."/>
            <person name="Boka K."/>
            <person name="Marialigeti K."/>
            <person name="Mathe I."/>
            <person name="Koncz M."/>
            <person name="Schumann P."/>
            <person name="Toth E."/>
        </authorList>
    </citation>
    <scope>NUCLEOTIDE SEQUENCE [LARGE SCALE GENOMIC DNA]</scope>
    <source>
        <strain evidence="11 12">SA-279</strain>
    </source>
</reference>
<feature type="domain" description="TGS" evidence="10">
    <location>
        <begin position="394"/>
        <end position="455"/>
    </location>
</feature>
<dbReference type="FunFam" id="1.10.3210.10:FF:000001">
    <property type="entry name" value="GTP pyrophosphokinase RelA"/>
    <property type="match status" value="1"/>
</dbReference>
<name>A0A4Q9VUA5_9HYPH</name>
<dbReference type="GO" id="GO:0042594">
    <property type="term" value="P:response to starvation"/>
    <property type="evidence" value="ECO:0007669"/>
    <property type="project" value="TreeGrafter"/>
</dbReference>